<dbReference type="NCBIfam" id="TIGR01494">
    <property type="entry name" value="ATPase_P-type"/>
    <property type="match status" value="1"/>
</dbReference>
<dbReference type="Gene3D" id="1.20.1110.10">
    <property type="entry name" value="Calcium-transporting ATPase, transmembrane domain"/>
    <property type="match status" value="1"/>
</dbReference>
<feature type="non-terminal residue" evidence="12">
    <location>
        <position position="241"/>
    </location>
</feature>
<dbReference type="SMART" id="SM00831">
    <property type="entry name" value="Cation_ATPase_N"/>
    <property type="match status" value="1"/>
</dbReference>
<keyword evidence="4" id="KW-0479">Metal-binding</keyword>
<dbReference type="Gene3D" id="2.70.150.10">
    <property type="entry name" value="Calcium-transporting ATPase, cytoplasmic transduction domain A"/>
    <property type="match status" value="1"/>
</dbReference>
<proteinExistence type="predicted"/>
<dbReference type="GO" id="GO:0098662">
    <property type="term" value="P:inorganic cation transmembrane transport"/>
    <property type="evidence" value="ECO:0007669"/>
    <property type="project" value="UniProtKB-ARBA"/>
</dbReference>
<dbReference type="GO" id="GO:0046872">
    <property type="term" value="F:metal ion binding"/>
    <property type="evidence" value="ECO:0007669"/>
    <property type="project" value="UniProtKB-KW"/>
</dbReference>
<dbReference type="GO" id="GO:0019829">
    <property type="term" value="F:ATPase-coupled monoatomic cation transmembrane transporter activity"/>
    <property type="evidence" value="ECO:0007669"/>
    <property type="project" value="UniProtKB-ARBA"/>
</dbReference>
<dbReference type="PANTHER" id="PTHR42861">
    <property type="entry name" value="CALCIUM-TRANSPORTING ATPASE"/>
    <property type="match status" value="1"/>
</dbReference>
<dbReference type="InterPro" id="IPR004014">
    <property type="entry name" value="ATPase_P-typ_cation-transptr_N"/>
</dbReference>
<evidence type="ECO:0000256" key="4">
    <source>
        <dbReference type="ARBA" id="ARBA00022723"/>
    </source>
</evidence>
<dbReference type="Pfam" id="PF00122">
    <property type="entry name" value="E1-E2_ATPase"/>
    <property type="match status" value="1"/>
</dbReference>
<evidence type="ECO:0000256" key="9">
    <source>
        <dbReference type="ARBA" id="ARBA00023136"/>
    </source>
</evidence>
<dbReference type="SUPFAM" id="SSF81653">
    <property type="entry name" value="Calcium ATPase, transduction domain A"/>
    <property type="match status" value="1"/>
</dbReference>
<dbReference type="GO" id="GO:0005524">
    <property type="term" value="F:ATP binding"/>
    <property type="evidence" value="ECO:0007669"/>
    <property type="project" value="UniProtKB-KW"/>
</dbReference>
<gene>
    <name evidence="12" type="ORF">MNBD_NITROSPIRAE02-903</name>
</gene>
<dbReference type="GO" id="GO:0046873">
    <property type="term" value="F:metal ion transmembrane transporter activity"/>
    <property type="evidence" value="ECO:0007669"/>
    <property type="project" value="UniProtKB-ARBA"/>
</dbReference>
<sequence>MDWYRKETSEVIERLNSSLQGLSHEEARKRLLEYGPNELREKKKKGPLMLFLDQFRDFMILVLIAAAVVSGFIGEASDTIAITVIVILNAIIGFVQEYRAEKAMAALRKMAAPSATVIREGVPANIPASELVPGDVVILEAGKIVPADMRLLEAARLKAEESALTGESIPVEKHTNTLHEEKPPLADRKNMVYRGTSVTYGRGLAMVVATGMNTELGRIAAMLQEEEEVKTPLQKRLARFG</sequence>
<keyword evidence="6" id="KW-0067">ATP-binding</keyword>
<reference evidence="12" key="1">
    <citation type="submission" date="2018-06" db="EMBL/GenBank/DDBJ databases">
        <authorList>
            <person name="Zhirakovskaya E."/>
        </authorList>
    </citation>
    <scope>NUCLEOTIDE SEQUENCE</scope>
</reference>
<dbReference type="EMBL" id="UOGH01000265">
    <property type="protein sequence ID" value="VAX32664.1"/>
    <property type="molecule type" value="Genomic_DNA"/>
</dbReference>
<keyword evidence="7" id="KW-1278">Translocase</keyword>
<keyword evidence="8 10" id="KW-1133">Transmembrane helix</keyword>
<organism evidence="12">
    <name type="scientific">hydrothermal vent metagenome</name>
    <dbReference type="NCBI Taxonomy" id="652676"/>
    <lineage>
        <taxon>unclassified sequences</taxon>
        <taxon>metagenomes</taxon>
        <taxon>ecological metagenomes</taxon>
    </lineage>
</organism>
<protein>
    <submittedName>
        <fullName evidence="12">Cation-transporting ATPase, E1-E2 family</fullName>
    </submittedName>
</protein>
<evidence type="ECO:0000256" key="2">
    <source>
        <dbReference type="ARBA" id="ARBA00022475"/>
    </source>
</evidence>
<dbReference type="GO" id="GO:0016887">
    <property type="term" value="F:ATP hydrolysis activity"/>
    <property type="evidence" value="ECO:0007669"/>
    <property type="project" value="InterPro"/>
</dbReference>
<dbReference type="InterPro" id="IPR023298">
    <property type="entry name" value="ATPase_P-typ_TM_dom_sf"/>
</dbReference>
<dbReference type="GO" id="GO:0005886">
    <property type="term" value="C:plasma membrane"/>
    <property type="evidence" value="ECO:0007669"/>
    <property type="project" value="UniProtKB-SubCell"/>
</dbReference>
<dbReference type="GO" id="GO:0015662">
    <property type="term" value="F:P-type ion transporter activity"/>
    <property type="evidence" value="ECO:0007669"/>
    <property type="project" value="UniProtKB-ARBA"/>
</dbReference>
<name>A0A3B1D954_9ZZZZ</name>
<feature type="transmembrane region" description="Helical" evidence="10">
    <location>
        <begin position="58"/>
        <end position="74"/>
    </location>
</feature>
<feature type="domain" description="Cation-transporting P-type ATPase N-terminal" evidence="11">
    <location>
        <begin position="2"/>
        <end position="75"/>
    </location>
</feature>
<evidence type="ECO:0000256" key="1">
    <source>
        <dbReference type="ARBA" id="ARBA00004651"/>
    </source>
</evidence>
<keyword evidence="2" id="KW-1003">Cell membrane</keyword>
<dbReference type="InterPro" id="IPR008250">
    <property type="entry name" value="ATPase_P-typ_transduc_dom_A_sf"/>
</dbReference>
<evidence type="ECO:0000259" key="11">
    <source>
        <dbReference type="SMART" id="SM00831"/>
    </source>
</evidence>
<keyword evidence="5" id="KW-0547">Nucleotide-binding</keyword>
<dbReference type="AlphaFoldDB" id="A0A3B1D954"/>
<accession>A0A3B1D954</accession>
<evidence type="ECO:0000256" key="7">
    <source>
        <dbReference type="ARBA" id="ARBA00022967"/>
    </source>
</evidence>
<evidence type="ECO:0000256" key="6">
    <source>
        <dbReference type="ARBA" id="ARBA00022840"/>
    </source>
</evidence>
<dbReference type="FunFam" id="2.70.150.10:FF:000016">
    <property type="entry name" value="Calcium-transporting P-type ATPase putative"/>
    <property type="match status" value="1"/>
</dbReference>
<dbReference type="InterPro" id="IPR059000">
    <property type="entry name" value="ATPase_P-type_domA"/>
</dbReference>
<dbReference type="Pfam" id="PF00690">
    <property type="entry name" value="Cation_ATPase_N"/>
    <property type="match status" value="1"/>
</dbReference>
<dbReference type="InterPro" id="IPR001757">
    <property type="entry name" value="P_typ_ATPase"/>
</dbReference>
<evidence type="ECO:0000256" key="10">
    <source>
        <dbReference type="SAM" id="Phobius"/>
    </source>
</evidence>
<evidence type="ECO:0000256" key="8">
    <source>
        <dbReference type="ARBA" id="ARBA00022989"/>
    </source>
</evidence>
<evidence type="ECO:0000313" key="12">
    <source>
        <dbReference type="EMBL" id="VAX32664.1"/>
    </source>
</evidence>
<keyword evidence="9 10" id="KW-0472">Membrane</keyword>
<feature type="transmembrane region" description="Helical" evidence="10">
    <location>
        <begin position="80"/>
        <end position="100"/>
    </location>
</feature>
<keyword evidence="3 10" id="KW-0812">Transmembrane</keyword>
<evidence type="ECO:0000256" key="3">
    <source>
        <dbReference type="ARBA" id="ARBA00022692"/>
    </source>
</evidence>
<comment type="subcellular location">
    <subcellularLocation>
        <location evidence="1">Cell membrane</location>
        <topology evidence="1">Multi-pass membrane protein</topology>
    </subcellularLocation>
</comment>
<dbReference type="SUPFAM" id="SSF81665">
    <property type="entry name" value="Calcium ATPase, transmembrane domain M"/>
    <property type="match status" value="1"/>
</dbReference>
<evidence type="ECO:0000256" key="5">
    <source>
        <dbReference type="ARBA" id="ARBA00022741"/>
    </source>
</evidence>